<protein>
    <submittedName>
        <fullName evidence="1">Uncharacterized protein</fullName>
    </submittedName>
</protein>
<evidence type="ECO:0000313" key="1">
    <source>
        <dbReference type="EMBL" id="KAJ1901917.1"/>
    </source>
</evidence>
<accession>A0ACC1IW77</accession>
<name>A0ACC1IW77_9FUNG</name>
<dbReference type="EMBL" id="JANBPG010000011">
    <property type="protein sequence ID" value="KAJ1901917.1"/>
    <property type="molecule type" value="Genomic_DNA"/>
</dbReference>
<reference evidence="1" key="1">
    <citation type="submission" date="2022-07" db="EMBL/GenBank/DDBJ databases">
        <title>Phylogenomic reconstructions and comparative analyses of Kickxellomycotina fungi.</title>
        <authorList>
            <person name="Reynolds N.K."/>
            <person name="Stajich J.E."/>
            <person name="Barry K."/>
            <person name="Grigoriev I.V."/>
            <person name="Crous P."/>
            <person name="Smith M.E."/>
        </authorList>
    </citation>
    <scope>NUCLEOTIDE SEQUENCE</scope>
    <source>
        <strain evidence="1">Benny 63K</strain>
    </source>
</reference>
<evidence type="ECO:0000313" key="2">
    <source>
        <dbReference type="Proteomes" id="UP001150581"/>
    </source>
</evidence>
<organism evidence="1 2">
    <name type="scientific">Kickxella alabastrina</name>
    <dbReference type="NCBI Taxonomy" id="61397"/>
    <lineage>
        <taxon>Eukaryota</taxon>
        <taxon>Fungi</taxon>
        <taxon>Fungi incertae sedis</taxon>
        <taxon>Zoopagomycota</taxon>
        <taxon>Kickxellomycotina</taxon>
        <taxon>Kickxellomycetes</taxon>
        <taxon>Kickxellales</taxon>
        <taxon>Kickxellaceae</taxon>
        <taxon>Kickxella</taxon>
    </lineage>
</organism>
<keyword evidence="2" id="KW-1185">Reference proteome</keyword>
<sequence length="588" mass="64395">MYHPSPDQSSSSLGAFLSETEDHVIYGQNIKVHATQSSENSTLGWSLTTVGGSWHVWNYESIVDRLDMPLWAEGMDEVRVVLSSEMCRERIYLPPAPFMPPRNLEYCGIHVMATGVPGMNADERALVRGRMRKWMSVFMGWTPKAGHGAGNEDKRAEPRSQSSMLADLENEGDFDEGDFDESDSVGGKTQSGSELGPESFIDAAQSSIYYFQEFPDSRSLDGHQGSRLDLMHFATGSSGHILRALPTAHVSHKGLSWLDNHRVEVRLRRTPLGFIKVAIQTISLLHPSAAISISALSGSSSQLAWIAPTPESPSFTMTAGQKKPAPLDIPGLFYAQHDTSTQPAGLVTQRTQDFASFHPSLRISAHADLTSAHLSSGTCRIELLVFLPPTYFFDPYQLQEVRGQLGMGYHHFGPVELEKPAESMPNWGSVLVVSQYPRLTDLNAVIPVHARYRLPPAHRLRTVGYNGEPSGNTHVDTTLLPAIAAIVCPAVETAEGRSGNRMLDNLRVRLALFDELGMTPVGALEIAQDTDTLLRMPVGDAEYVALIRAMTLVALFAGTVFIVGAVRRKSLQQMDSGSENVAKDESEN</sequence>
<comment type="caution">
    <text evidence="1">The sequence shown here is derived from an EMBL/GenBank/DDBJ whole genome shotgun (WGS) entry which is preliminary data.</text>
</comment>
<gene>
    <name evidence="1" type="ORF">LPJ66_000426</name>
</gene>
<dbReference type="Proteomes" id="UP001150581">
    <property type="component" value="Unassembled WGS sequence"/>
</dbReference>
<proteinExistence type="predicted"/>